<protein>
    <submittedName>
        <fullName evidence="1">Uncharacterized protein</fullName>
    </submittedName>
</protein>
<proteinExistence type="predicted"/>
<dbReference type="EMBL" id="KV893246">
    <property type="protein sequence ID" value="OON19520.1"/>
    <property type="molecule type" value="Genomic_DNA"/>
</dbReference>
<reference evidence="1 2" key="1">
    <citation type="submission" date="2015-03" db="EMBL/GenBank/DDBJ databases">
        <title>Draft genome of the nematode, Opisthorchis viverrini.</title>
        <authorList>
            <person name="Mitreva M."/>
        </authorList>
    </citation>
    <scope>NUCLEOTIDE SEQUENCE [LARGE SCALE GENOMIC DNA]</scope>
    <source>
        <strain evidence="1">Khon Kaen</strain>
    </source>
</reference>
<gene>
    <name evidence="1" type="ORF">X801_04614</name>
</gene>
<evidence type="ECO:0000313" key="2">
    <source>
        <dbReference type="Proteomes" id="UP000243686"/>
    </source>
</evidence>
<organism evidence="1 2">
    <name type="scientific">Opisthorchis viverrini</name>
    <name type="common">Southeast Asian liver fluke</name>
    <dbReference type="NCBI Taxonomy" id="6198"/>
    <lineage>
        <taxon>Eukaryota</taxon>
        <taxon>Metazoa</taxon>
        <taxon>Spiralia</taxon>
        <taxon>Lophotrochozoa</taxon>
        <taxon>Platyhelminthes</taxon>
        <taxon>Trematoda</taxon>
        <taxon>Digenea</taxon>
        <taxon>Opisthorchiida</taxon>
        <taxon>Opisthorchiata</taxon>
        <taxon>Opisthorchiidae</taxon>
        <taxon>Opisthorchis</taxon>
    </lineage>
</organism>
<accession>A0A1S8WYL0</accession>
<dbReference type="Proteomes" id="UP000243686">
    <property type="component" value="Unassembled WGS sequence"/>
</dbReference>
<sequence>MLELRDSKLVTLRLIQRAHAHIPGVQAAQLSKGLELDEMDGQFDLAHIMCRKQHVPFVHLHKTA</sequence>
<dbReference type="AlphaFoldDB" id="A0A1S8WYL0"/>
<name>A0A1S8WYL0_OPIVI</name>
<keyword evidence="2" id="KW-1185">Reference proteome</keyword>
<evidence type="ECO:0000313" key="1">
    <source>
        <dbReference type="EMBL" id="OON19520.1"/>
    </source>
</evidence>